<dbReference type="SMART" id="SM00225">
    <property type="entry name" value="BTB"/>
    <property type="match status" value="1"/>
</dbReference>
<dbReference type="AlphaFoldDB" id="A0A395IXM9"/>
<evidence type="ECO:0000313" key="2">
    <source>
        <dbReference type="EMBL" id="RAL65037.1"/>
    </source>
</evidence>
<feature type="domain" description="BTB" evidence="1">
    <location>
        <begin position="22"/>
        <end position="93"/>
    </location>
</feature>
<dbReference type="InterPro" id="IPR011333">
    <property type="entry name" value="SKP1/BTB/POZ_sf"/>
</dbReference>
<dbReference type="SUPFAM" id="SSF54695">
    <property type="entry name" value="POZ domain"/>
    <property type="match status" value="1"/>
</dbReference>
<gene>
    <name evidence="2" type="ORF">DID88_001145</name>
</gene>
<evidence type="ECO:0000313" key="3">
    <source>
        <dbReference type="Proteomes" id="UP000249056"/>
    </source>
</evidence>
<comment type="caution">
    <text evidence="2">The sequence shown here is derived from an EMBL/GenBank/DDBJ whole genome shotgun (WGS) entry which is preliminary data.</text>
</comment>
<dbReference type="EMBL" id="QKRW01000011">
    <property type="protein sequence ID" value="RAL65037.1"/>
    <property type="molecule type" value="Genomic_DNA"/>
</dbReference>
<dbReference type="Proteomes" id="UP000249056">
    <property type="component" value="Unassembled WGS sequence"/>
</dbReference>
<accession>A0A395IXM9</accession>
<reference evidence="2 3" key="1">
    <citation type="submission" date="2018-06" db="EMBL/GenBank/DDBJ databases">
        <title>Genome Sequence of the Brown Rot Fungal Pathogen Monilinia fructigena.</title>
        <authorList>
            <person name="Landi L."/>
            <person name="De Miccolis Angelini R.M."/>
            <person name="Pollastro S."/>
            <person name="Abate D."/>
            <person name="Faretra F."/>
            <person name="Romanazzi G."/>
        </authorList>
    </citation>
    <scope>NUCLEOTIDE SEQUENCE [LARGE SCALE GENOMIC DNA]</scope>
    <source>
        <strain evidence="2 3">Mfrg269</strain>
    </source>
</reference>
<sequence length="293" mass="33485">MNTSKKNWPERPFLDFTQQDEPTIAIKVGIEPNNAEFKISKLRLNYYSPYFRVSLASKMKESLSRVVELQDVSPKIFRHIVQYMNAQSILIPGPSKPSDLQAPDKQDNPGFNTLLDMPHWRGIASTTICPDESLDLGTLARIWFLADYFMIPHVQNMAINLMYRRLLPQGSPLCYFGELADAAGVALGTDGTLVKENNAVQKLLENYLAYCSSFDEWTLEQRAMIPREIMDGAMACLRKCARAHEWCKSTHIRDIMEGKMESVGYFFVEDERDGGKADSGLDPEFHYLRVLEW</sequence>
<evidence type="ECO:0000259" key="1">
    <source>
        <dbReference type="PROSITE" id="PS50097"/>
    </source>
</evidence>
<keyword evidence="3" id="KW-1185">Reference proteome</keyword>
<dbReference type="CDD" id="cd18186">
    <property type="entry name" value="BTB_POZ_ZBTB_KLHL-like"/>
    <property type="match status" value="1"/>
</dbReference>
<dbReference type="Gene3D" id="3.30.710.10">
    <property type="entry name" value="Potassium Channel Kv1.1, Chain A"/>
    <property type="match status" value="1"/>
</dbReference>
<dbReference type="InterPro" id="IPR000210">
    <property type="entry name" value="BTB/POZ_dom"/>
</dbReference>
<dbReference type="PROSITE" id="PS50097">
    <property type="entry name" value="BTB"/>
    <property type="match status" value="1"/>
</dbReference>
<protein>
    <recommendedName>
        <fullName evidence="1">BTB domain-containing protein</fullName>
    </recommendedName>
</protein>
<proteinExistence type="predicted"/>
<organism evidence="2 3">
    <name type="scientific">Monilinia fructigena</name>
    <dbReference type="NCBI Taxonomy" id="38457"/>
    <lineage>
        <taxon>Eukaryota</taxon>
        <taxon>Fungi</taxon>
        <taxon>Dikarya</taxon>
        <taxon>Ascomycota</taxon>
        <taxon>Pezizomycotina</taxon>
        <taxon>Leotiomycetes</taxon>
        <taxon>Helotiales</taxon>
        <taxon>Sclerotiniaceae</taxon>
        <taxon>Monilinia</taxon>
    </lineage>
</organism>
<name>A0A395IXM9_9HELO</name>
<dbReference type="OrthoDB" id="3489855at2759"/>
<dbReference type="Pfam" id="PF00651">
    <property type="entry name" value="BTB"/>
    <property type="match status" value="1"/>
</dbReference>